<evidence type="ECO:0000256" key="6">
    <source>
        <dbReference type="PIRSR" id="PIRSR601344-1"/>
    </source>
</evidence>
<feature type="binding site" evidence="6">
    <location>
        <position position="113"/>
    </location>
    <ligand>
        <name>chlorophyll a</name>
        <dbReference type="ChEBI" id="CHEBI:58416"/>
        <label>1</label>
    </ligand>
</feature>
<dbReference type="GO" id="GO:0016168">
    <property type="term" value="F:chlorophyll binding"/>
    <property type="evidence" value="ECO:0007669"/>
    <property type="project" value="UniProtKB-KW"/>
</dbReference>
<feature type="binding site" evidence="6">
    <location>
        <position position="127"/>
    </location>
    <ligand>
        <name>chlorophyll a</name>
        <dbReference type="ChEBI" id="CHEBI:58416"/>
        <label>1</label>
    </ligand>
</feature>
<dbReference type="GO" id="GO:0009765">
    <property type="term" value="P:photosynthesis, light harvesting"/>
    <property type="evidence" value="ECO:0007669"/>
    <property type="project" value="InterPro"/>
</dbReference>
<organism evidence="8">
    <name type="scientific">Picocystis salinarum</name>
    <dbReference type="NCBI Taxonomy" id="88271"/>
    <lineage>
        <taxon>Eukaryota</taxon>
        <taxon>Viridiplantae</taxon>
        <taxon>Chlorophyta</taxon>
        <taxon>Picocystophyceae</taxon>
        <taxon>Picocystales</taxon>
        <taxon>Picocystaceae</taxon>
        <taxon>Picocystis</taxon>
    </lineage>
</organism>
<feature type="binding site" evidence="6">
    <location>
        <position position="109"/>
    </location>
    <ligand>
        <name>chlorophyll a</name>
        <dbReference type="ChEBI" id="CHEBI:58416"/>
        <label>1</label>
    </ligand>
</feature>
<evidence type="ECO:0000313" key="8">
    <source>
        <dbReference type="EMBL" id="CAE0609968.1"/>
    </source>
</evidence>
<keyword evidence="2 7" id="KW-0150">Chloroplast</keyword>
<reference evidence="8" key="1">
    <citation type="submission" date="2021-01" db="EMBL/GenBank/DDBJ databases">
        <authorList>
            <person name="Corre E."/>
            <person name="Pelletier E."/>
            <person name="Niang G."/>
            <person name="Scheremetjew M."/>
            <person name="Finn R."/>
            <person name="Kale V."/>
            <person name="Holt S."/>
            <person name="Cochrane G."/>
            <person name="Meng A."/>
            <person name="Brown T."/>
            <person name="Cohen L."/>
        </authorList>
    </citation>
    <scope>NUCLEOTIDE SEQUENCE</scope>
    <source>
        <strain evidence="8">CCMP1897</strain>
    </source>
</reference>
<dbReference type="AlphaFoldDB" id="A0A7S3UC46"/>
<keyword evidence="3 7" id="KW-0602">Photosynthesis</keyword>
<sequence length="184" mass="19976">MLGFLGAVGAELMTKEGLIDAPLWFDAGKTEFFTDSWTLLGMQMLLMSWAEGRRWMDITNPGSVNADPLFGESSGYVCTGSEVGYPGGKWFDPLGLTASKEKYEVLKLKEIKNGRLAMLCTIALYAQYAATGVGPLDNLGAHLADPWNNNIITTFSDAFIWDYSDLSQSWVAPVLGSGVGYPAL</sequence>
<dbReference type="GO" id="GO:0009523">
    <property type="term" value="C:photosystem II"/>
    <property type="evidence" value="ECO:0007669"/>
    <property type="project" value="UniProtKB-KW"/>
</dbReference>
<keyword evidence="7" id="KW-0604">Photosystem II</keyword>
<feature type="binding site" evidence="6">
    <location>
        <position position="115"/>
    </location>
    <ligand>
        <name>chlorophyll a</name>
        <dbReference type="ChEBI" id="CHEBI:58416"/>
        <label>1</label>
    </ligand>
</feature>
<evidence type="ECO:0000256" key="7">
    <source>
        <dbReference type="RuleBase" id="RU363080"/>
    </source>
</evidence>
<feature type="binding site" evidence="6">
    <location>
        <position position="110"/>
    </location>
    <ligand>
        <name>chlorophyll a</name>
        <dbReference type="ChEBI" id="CHEBI:58416"/>
        <label>1</label>
    </ligand>
</feature>
<evidence type="ECO:0000256" key="3">
    <source>
        <dbReference type="ARBA" id="ARBA00022531"/>
    </source>
</evidence>
<keyword evidence="5 7" id="KW-0157">Chromophore</keyword>
<dbReference type="Gene3D" id="1.10.3460.10">
    <property type="entry name" value="Chlorophyll a/b binding protein domain"/>
    <property type="match status" value="1"/>
</dbReference>
<accession>A0A7S3UC46</accession>
<evidence type="ECO:0000256" key="5">
    <source>
        <dbReference type="ARBA" id="ARBA00022991"/>
    </source>
</evidence>
<evidence type="ECO:0000256" key="1">
    <source>
        <dbReference type="ARBA" id="ARBA00022494"/>
    </source>
</evidence>
<dbReference type="EMBL" id="HBIS01004173">
    <property type="protein sequence ID" value="CAE0609968.1"/>
    <property type="molecule type" value="Transcribed_RNA"/>
</dbReference>
<keyword evidence="7" id="KW-0603">Photosystem I</keyword>
<proteinExistence type="inferred from homology"/>
<name>A0A7S3UC46_9CHLO</name>
<comment type="subcellular location">
    <subcellularLocation>
        <location evidence="7">Plastid</location>
        <location evidence="7">Chloroplast thylakoid membrane</location>
    </subcellularLocation>
</comment>
<dbReference type="GO" id="GO:0009535">
    <property type="term" value="C:chloroplast thylakoid membrane"/>
    <property type="evidence" value="ECO:0007669"/>
    <property type="project" value="UniProtKB-SubCell"/>
</dbReference>
<dbReference type="Pfam" id="PF00504">
    <property type="entry name" value="Chloroa_b-bind"/>
    <property type="match status" value="1"/>
</dbReference>
<keyword evidence="1 6" id="KW-0148">Chlorophyll</keyword>
<evidence type="ECO:0000256" key="4">
    <source>
        <dbReference type="ARBA" id="ARBA00022640"/>
    </source>
</evidence>
<dbReference type="InterPro" id="IPR022796">
    <property type="entry name" value="Chloroa_b-bind"/>
</dbReference>
<keyword evidence="7" id="KW-0793">Thylakoid</keyword>
<comment type="similarity">
    <text evidence="7">Belongs to the light-harvesting chlorophyll a/b-binding (LHC) protein family.</text>
</comment>
<keyword evidence="4 7" id="KW-0934">Plastid</keyword>
<evidence type="ECO:0000256" key="2">
    <source>
        <dbReference type="ARBA" id="ARBA00022528"/>
    </source>
</evidence>
<feature type="binding site" evidence="6">
    <location>
        <position position="142"/>
    </location>
    <ligand>
        <name>chlorophyll a</name>
        <dbReference type="ChEBI" id="CHEBI:58416"/>
        <label>1</label>
    </ligand>
</feature>
<dbReference type="GO" id="GO:0009522">
    <property type="term" value="C:photosystem I"/>
    <property type="evidence" value="ECO:0007669"/>
    <property type="project" value="UniProtKB-KW"/>
</dbReference>
<gene>
    <name evidence="8" type="ORF">PSAL00342_LOCUS3787</name>
</gene>
<dbReference type="PANTHER" id="PTHR21649">
    <property type="entry name" value="CHLOROPHYLL A/B BINDING PROTEIN"/>
    <property type="match status" value="1"/>
</dbReference>
<protein>
    <recommendedName>
        <fullName evidence="7">Chlorophyll a-b binding protein, chloroplastic</fullName>
    </recommendedName>
</protein>
<comment type="function">
    <text evidence="7">The light-harvesting complex (LHC) functions as a light receptor, it captures and delivers excitation energy to photosystems with which it is closely associated.</text>
</comment>
<dbReference type="InterPro" id="IPR001344">
    <property type="entry name" value="Chloro_AB-bd_pln"/>
</dbReference>
<dbReference type="SUPFAM" id="SSF103511">
    <property type="entry name" value="Chlorophyll a-b binding protein"/>
    <property type="match status" value="1"/>
</dbReference>